<comment type="subcellular location">
    <subcellularLocation>
        <location evidence="1 10">Cytoplasm</location>
    </subcellularLocation>
    <subcellularLocation>
        <location evidence="10">Nucleus</location>
    </subcellularLocation>
    <text evidence="10">Shuttles between the nucleus and the cytoplasm.</text>
</comment>
<accession>A0A1D2A108</accession>
<dbReference type="AlphaFoldDB" id="A0A1D2A108"/>
<dbReference type="GO" id="GO:0000049">
    <property type="term" value="F:tRNA binding"/>
    <property type="evidence" value="ECO:0007669"/>
    <property type="project" value="UniProtKB-UniRule"/>
</dbReference>
<keyword evidence="5 10" id="KW-0820">tRNA-binding</keyword>
<feature type="domain" description="Exportin-T C-terminal" evidence="12">
    <location>
        <begin position="344"/>
        <end position="1043"/>
    </location>
</feature>
<evidence type="ECO:0000256" key="9">
    <source>
        <dbReference type="ARBA" id="ARBA00032199"/>
    </source>
</evidence>
<dbReference type="InterPro" id="IPR016024">
    <property type="entry name" value="ARM-type_fold"/>
</dbReference>
<dbReference type="Pfam" id="PF08389">
    <property type="entry name" value="Xpo1"/>
    <property type="match status" value="1"/>
</dbReference>
<comment type="function">
    <text evidence="10">tRNA nucleus export receptor which facilitates tRNA translocation across the nuclear pore complex.</text>
</comment>
<evidence type="ECO:0000256" key="1">
    <source>
        <dbReference type="ARBA" id="ARBA00004496"/>
    </source>
</evidence>
<gene>
    <name evidence="13" type="ORF">g.14986</name>
</gene>
<dbReference type="PANTHER" id="PTHR15952:SF11">
    <property type="entry name" value="EXPORTIN-T"/>
    <property type="match status" value="1"/>
</dbReference>
<dbReference type="InterPro" id="IPR040017">
    <property type="entry name" value="XPOT"/>
</dbReference>
<evidence type="ECO:0000256" key="8">
    <source>
        <dbReference type="ARBA" id="ARBA00029784"/>
    </source>
</evidence>
<evidence type="ECO:0000256" key="10">
    <source>
        <dbReference type="RuleBase" id="RU366037"/>
    </source>
</evidence>
<keyword evidence="6 10" id="KW-0694">RNA-binding</keyword>
<dbReference type="InterPro" id="IPR011989">
    <property type="entry name" value="ARM-like"/>
</dbReference>
<name>A0A1D2A108_AUXPR</name>
<evidence type="ECO:0000259" key="12">
    <source>
        <dbReference type="Pfam" id="PF19282"/>
    </source>
</evidence>
<proteinExistence type="inferred from homology"/>
<dbReference type="EMBL" id="GDKF01005947">
    <property type="protein sequence ID" value="JAT72675.1"/>
    <property type="molecule type" value="Transcribed_RNA"/>
</dbReference>
<feature type="domain" description="Exportin-1/Importin-beta-like" evidence="11">
    <location>
        <begin position="99"/>
        <end position="249"/>
    </location>
</feature>
<evidence type="ECO:0000256" key="4">
    <source>
        <dbReference type="ARBA" id="ARBA00022490"/>
    </source>
</evidence>
<evidence type="ECO:0000313" key="13">
    <source>
        <dbReference type="EMBL" id="JAT72675.1"/>
    </source>
</evidence>
<sequence length="1053" mass="108931">MADDFEKAVFYAFAQPGTAPADVSARAGAALEAARAGPQAWALCLAHLRSSAHAEVKFWCLQTLHGLVGERYGELAPDQRDALKSALVGTALGDPGLAPFLRAKLAQVLVGVACREFPSAWPAFFQDLIATLPAGPPAADLFCRVLVAVDEDVVSLEVPRSAAEARASMAFKDAMRDLALPDVAAAATQLLAASHAADPPAAAALLRALARYVHWVDIGLVANDRFVPLLFGVLGSRDEGLRAAAAGVLIEIVGKRMEAEPKLALIQQLGVVPEAAKWAEGLPGAEDGDAGSELAAKYARLLACLATEILEAVKKIENAVLSMAAVGLAVDDEAGREAEASARGACALLDALFPALLRALGGGGEEVVAAVLPFLLSYVGWVRAAARRKGNAGGGEAGAGADGATTPARGAAHLPAILEAAAAAARYPADSAVPTGAPAGPAARAAAEEEEAAMAERRQDLFTLFRNAARLDPAAALAFVRSALSAVLFAPDAPWQGVELAVALLYQLGEAPSDADLRPGTGALAELALGVMRSDHPAAAHRLVALGVLEACVRYARVLAAPGVAAGTLPHVVAGFLGARGLGHADPGVQRRAAYLLCRLTKALRGPLRGAAQGVLAALAPHLAAIAASPAAELPGPKAAPGRGPGGAALTAVDDRLYAFEAAGLLLGQEEMEAGEQAAWLAAVLQPLTRQIEEALGEGPGPSNGSAALVPPALMVQQALEGITRVAKGFSLRLCTELRPALGAEFTRALRCAIQVPRRLPGHRALRARLLSFLHRMVETLGPASLPFMPEVLQALVREGADACELADALILLNQLMSRFRDGMAPLIRDILPVLLSCVHAVLGPDWDWSGAAVPGSPPAASAETAREKEELQRAFFACLLCVATMGLADQLLAAGSATLDGALGPLLQAGGGHTDVTVRKTCIQTLHRLLSVWMEPSKESGAAITTFAVEKFAGEVCLRCMLGGQSRLDPGDASSIGLLAEAAAGLRLVDEHAREELARHLLSSVLPNQLGWPAAASTQLLQLIADGDHKVLRDFLRQALQQQPRPAAAKLD</sequence>
<keyword evidence="3 10" id="KW-0813">Transport</keyword>
<evidence type="ECO:0000256" key="6">
    <source>
        <dbReference type="ARBA" id="ARBA00022884"/>
    </source>
</evidence>
<comment type="similarity">
    <text evidence="10">Belongs to the exportin family.</text>
</comment>
<dbReference type="GO" id="GO:0071528">
    <property type="term" value="P:tRNA re-export from nucleus"/>
    <property type="evidence" value="ECO:0007669"/>
    <property type="project" value="UniProtKB-UniRule"/>
</dbReference>
<reference evidence="13" key="1">
    <citation type="submission" date="2015-08" db="EMBL/GenBank/DDBJ databases">
        <authorList>
            <person name="Babu N.S."/>
            <person name="Beckwith C.J."/>
            <person name="Beseler K.G."/>
            <person name="Brison A."/>
            <person name="Carone J.V."/>
            <person name="Caskin T.P."/>
            <person name="Diamond M."/>
            <person name="Durham M.E."/>
            <person name="Foxe J.M."/>
            <person name="Go M."/>
            <person name="Henderson B.A."/>
            <person name="Jones I.B."/>
            <person name="McGettigan J.A."/>
            <person name="Micheletti S.J."/>
            <person name="Nasrallah M.E."/>
            <person name="Ortiz D."/>
            <person name="Piller C.R."/>
            <person name="Privatt S.R."/>
            <person name="Schneider S.L."/>
            <person name="Sharp S."/>
            <person name="Smith T.C."/>
            <person name="Stanton J.D."/>
            <person name="Ullery H.E."/>
            <person name="Wilson R.J."/>
            <person name="Serrano M.G."/>
            <person name="Buck G."/>
            <person name="Lee V."/>
            <person name="Wang Y."/>
            <person name="Carvalho R."/>
            <person name="Voegtly L."/>
            <person name="Shi R."/>
            <person name="Duckworth R."/>
            <person name="Johnson A."/>
            <person name="Loviza R."/>
            <person name="Walstead R."/>
            <person name="Shah Z."/>
            <person name="Kiflezghi M."/>
            <person name="Wade K."/>
            <person name="Ball S.L."/>
            <person name="Bradley K.W."/>
            <person name="Asai D.J."/>
            <person name="Bowman C.A."/>
            <person name="Russell D.A."/>
            <person name="Pope W.H."/>
            <person name="Jacobs-Sera D."/>
            <person name="Hendrix R.W."/>
            <person name="Hatfull G.F."/>
        </authorList>
    </citation>
    <scope>NUCLEOTIDE SEQUENCE</scope>
</reference>
<dbReference type="Pfam" id="PF19282">
    <property type="entry name" value="Exportin-T"/>
    <property type="match status" value="1"/>
</dbReference>
<organism evidence="13">
    <name type="scientific">Auxenochlorella protothecoides</name>
    <name type="common">Green microalga</name>
    <name type="synonym">Chlorella protothecoides</name>
    <dbReference type="NCBI Taxonomy" id="3075"/>
    <lineage>
        <taxon>Eukaryota</taxon>
        <taxon>Viridiplantae</taxon>
        <taxon>Chlorophyta</taxon>
        <taxon>core chlorophytes</taxon>
        <taxon>Trebouxiophyceae</taxon>
        <taxon>Chlorellales</taxon>
        <taxon>Chlorellaceae</taxon>
        <taxon>Auxenochlorella</taxon>
    </lineage>
</organism>
<dbReference type="SUPFAM" id="SSF48371">
    <property type="entry name" value="ARM repeat"/>
    <property type="match status" value="1"/>
</dbReference>
<dbReference type="InterPro" id="IPR013598">
    <property type="entry name" value="Exportin-1/Importin-b-like"/>
</dbReference>
<dbReference type="PANTHER" id="PTHR15952">
    <property type="entry name" value="EXPORTIN-T/LOS1"/>
    <property type="match status" value="1"/>
</dbReference>
<dbReference type="InterPro" id="IPR045546">
    <property type="entry name" value="Exportin-T_C"/>
</dbReference>
<dbReference type="GO" id="GO:0005643">
    <property type="term" value="C:nuclear pore"/>
    <property type="evidence" value="ECO:0007669"/>
    <property type="project" value="TreeGrafter"/>
</dbReference>
<dbReference type="Gene3D" id="1.25.10.10">
    <property type="entry name" value="Leucine-rich Repeat Variant"/>
    <property type="match status" value="1"/>
</dbReference>
<keyword evidence="4 10" id="KW-0963">Cytoplasm</keyword>
<evidence type="ECO:0000259" key="11">
    <source>
        <dbReference type="Pfam" id="PF08389"/>
    </source>
</evidence>
<evidence type="ECO:0000256" key="7">
    <source>
        <dbReference type="ARBA" id="ARBA00023242"/>
    </source>
</evidence>
<dbReference type="GO" id="GO:0016363">
    <property type="term" value="C:nuclear matrix"/>
    <property type="evidence" value="ECO:0007669"/>
    <property type="project" value="TreeGrafter"/>
</dbReference>
<evidence type="ECO:0000256" key="3">
    <source>
        <dbReference type="ARBA" id="ARBA00022448"/>
    </source>
</evidence>
<evidence type="ECO:0000256" key="5">
    <source>
        <dbReference type="ARBA" id="ARBA00022555"/>
    </source>
</evidence>
<dbReference type="GO" id="GO:0031267">
    <property type="term" value="F:small GTPase binding"/>
    <property type="evidence" value="ECO:0007669"/>
    <property type="project" value="InterPro"/>
</dbReference>
<keyword evidence="7 10" id="KW-0539">Nucleus</keyword>
<evidence type="ECO:0000256" key="2">
    <source>
        <dbReference type="ARBA" id="ARBA00018928"/>
    </source>
</evidence>
<dbReference type="GO" id="GO:0005737">
    <property type="term" value="C:cytoplasm"/>
    <property type="evidence" value="ECO:0007669"/>
    <property type="project" value="UniProtKB-SubCell"/>
</dbReference>
<protein>
    <recommendedName>
        <fullName evidence="2 10">Exportin-T</fullName>
    </recommendedName>
    <alternativeName>
        <fullName evidence="8 10">Exportin(tRNA)</fullName>
    </alternativeName>
    <alternativeName>
        <fullName evidence="9 10">tRNA exportin</fullName>
    </alternativeName>
</protein>